<protein>
    <submittedName>
        <fullName evidence="2">Uncharacterized protein</fullName>
    </submittedName>
</protein>
<dbReference type="Pfam" id="PF14825">
    <property type="entry name" value="CFAP77"/>
    <property type="match status" value="1"/>
</dbReference>
<dbReference type="EMBL" id="MCFL01000022">
    <property type="protein sequence ID" value="ORZ35459.1"/>
    <property type="molecule type" value="Genomic_DNA"/>
</dbReference>
<feature type="region of interest" description="Disordered" evidence="1">
    <location>
        <begin position="1"/>
        <end position="38"/>
    </location>
</feature>
<dbReference type="Proteomes" id="UP000193411">
    <property type="component" value="Unassembled WGS sequence"/>
</dbReference>
<evidence type="ECO:0000313" key="2">
    <source>
        <dbReference type="EMBL" id="ORZ35459.1"/>
    </source>
</evidence>
<dbReference type="OrthoDB" id="532484at2759"/>
<proteinExistence type="predicted"/>
<evidence type="ECO:0000313" key="3">
    <source>
        <dbReference type="Proteomes" id="UP000193411"/>
    </source>
</evidence>
<accession>A0A1Y2HLL7</accession>
<name>A0A1Y2HLL7_9FUNG</name>
<organism evidence="2 3">
    <name type="scientific">Catenaria anguillulae PL171</name>
    <dbReference type="NCBI Taxonomy" id="765915"/>
    <lineage>
        <taxon>Eukaryota</taxon>
        <taxon>Fungi</taxon>
        <taxon>Fungi incertae sedis</taxon>
        <taxon>Blastocladiomycota</taxon>
        <taxon>Blastocladiomycetes</taxon>
        <taxon>Blastocladiales</taxon>
        <taxon>Catenariaceae</taxon>
        <taxon>Catenaria</taxon>
    </lineage>
</organism>
<dbReference type="PANTHER" id="PTHR28617:SF1">
    <property type="entry name" value="CILIA- AND FLAGELLA-ASSOCIATED PROTEIN 77"/>
    <property type="match status" value="1"/>
</dbReference>
<feature type="region of interest" description="Disordered" evidence="1">
    <location>
        <begin position="127"/>
        <end position="157"/>
    </location>
</feature>
<dbReference type="STRING" id="765915.A0A1Y2HLL7"/>
<keyword evidence="3" id="KW-1185">Reference proteome</keyword>
<evidence type="ECO:0000256" key="1">
    <source>
        <dbReference type="SAM" id="MobiDB-lite"/>
    </source>
</evidence>
<comment type="caution">
    <text evidence="2">The sequence shown here is derived from an EMBL/GenBank/DDBJ whole genome shotgun (WGS) entry which is preliminary data.</text>
</comment>
<reference evidence="2 3" key="1">
    <citation type="submission" date="2016-07" db="EMBL/GenBank/DDBJ databases">
        <title>Pervasive Adenine N6-methylation of Active Genes in Fungi.</title>
        <authorList>
            <consortium name="DOE Joint Genome Institute"/>
            <person name="Mondo S.J."/>
            <person name="Dannebaum R.O."/>
            <person name="Kuo R.C."/>
            <person name="Labutti K."/>
            <person name="Haridas S."/>
            <person name="Kuo A."/>
            <person name="Salamov A."/>
            <person name="Ahrendt S.R."/>
            <person name="Lipzen A."/>
            <person name="Sullivan W."/>
            <person name="Andreopoulos W.B."/>
            <person name="Clum A."/>
            <person name="Lindquist E."/>
            <person name="Daum C."/>
            <person name="Ramamoorthy G.K."/>
            <person name="Gryganskyi A."/>
            <person name="Culley D."/>
            <person name="Magnuson J.K."/>
            <person name="James T.Y."/>
            <person name="O'Malley M.A."/>
            <person name="Stajich J.E."/>
            <person name="Spatafora J.W."/>
            <person name="Visel A."/>
            <person name="Grigoriev I.V."/>
        </authorList>
    </citation>
    <scope>NUCLEOTIDE SEQUENCE [LARGE SCALE GENOMIC DNA]</scope>
    <source>
        <strain evidence="2 3">PL171</strain>
    </source>
</reference>
<dbReference type="PANTHER" id="PTHR28617">
    <property type="entry name" value="CILIA- AND FLAGELLA-ASSOCIATED PROTEIN 77"/>
    <property type="match status" value="1"/>
</dbReference>
<feature type="region of interest" description="Disordered" evidence="1">
    <location>
        <begin position="230"/>
        <end position="250"/>
    </location>
</feature>
<feature type="region of interest" description="Disordered" evidence="1">
    <location>
        <begin position="175"/>
        <end position="198"/>
    </location>
</feature>
<dbReference type="AlphaFoldDB" id="A0A1Y2HLL7"/>
<gene>
    <name evidence="2" type="ORF">BCR44DRAFT_52345</name>
</gene>
<sequence>MIKGGSASKGAITTTYGADYGRPGSTKSRTNNPLLIKYPVGKPKPVSYALPDEEHVYGRPIDRRPDETTAKVLSSWQTKQKTKNAVPSLDYVTMNKMCVQEGIVDARGQYEHRKSHPIRVKLIDHSDGRRTSARKLPSDANPHFAYGLPTRPSSPVSKLMSDHYEREYAAQVAAKEAEHNNKSRSKRGKVKSVKEQMVPLQKPKPKHLTIFERDVQGLFKMPRFRGVEPRVDSWQELPLRRDGQHVETSS</sequence>
<dbReference type="InterPro" id="IPR029147">
    <property type="entry name" value="CFAP77"/>
</dbReference>
<feature type="compositionally biased region" description="Basic residues" evidence="1">
    <location>
        <begin position="182"/>
        <end position="191"/>
    </location>
</feature>